<gene>
    <name evidence="7" type="ORF">AWB72_02301</name>
</gene>
<sequence>MTVMRKKTVAALQTEAGETEEMLQETHGGHALKRTLSALDVVLLGIGCIIGAGIFVLTGHAAAANAGPAIVISFVLGAIVCALAGLCYAEMASTVPVSGSAYTYAYATMGELIAWLIGWDLILEYAVGATTVAIGWSGYVVSFLHSLHIDIPAQLSQAPFAYEPGKGWSHAGAILNVPAMVIVGLITILLVVGIRESARVNSFIVVIKVLIVLAFIAAGITYVDTSHWVTPTNPTGAFLPPNTGEAGVYGMSGVLRGAAVVFFAYIGFDSVSCVAQETRNPRRDMPIGLLGSLTICTILYVLVSYVLTGIVSYDKLNVADPIAVGVDAIGMRWLSPIVKLGAIFGLTSVILVLLLSQPRIFYSMAKDGLLPPFASKIHPRFHTPYITTIVTGLIVMVLAGLLPIGLVGELVSIGTLFAFAVVCIGVLVLRITQPDLKRAFKTPAVFIVAPLGALSSVFLMTGLPADTWIRLVIWMAIGIVIYFGYGIRNSRLRNARETPPAHTARN</sequence>
<dbReference type="Proteomes" id="UP000198263">
    <property type="component" value="Unassembled WGS sequence"/>
</dbReference>
<evidence type="ECO:0000313" key="7">
    <source>
        <dbReference type="EMBL" id="SAL28407.1"/>
    </source>
</evidence>
<keyword evidence="5 6" id="KW-0472">Membrane</keyword>
<keyword evidence="8" id="KW-1185">Reference proteome</keyword>
<feature type="transmembrane region" description="Helical" evidence="6">
    <location>
        <begin position="203"/>
        <end position="223"/>
    </location>
</feature>
<evidence type="ECO:0000256" key="5">
    <source>
        <dbReference type="ARBA" id="ARBA00023136"/>
    </source>
</evidence>
<accession>A0A658QWE4</accession>
<feature type="transmembrane region" description="Helical" evidence="6">
    <location>
        <begin position="410"/>
        <end position="432"/>
    </location>
</feature>
<keyword evidence="2" id="KW-0813">Transport</keyword>
<feature type="transmembrane region" description="Helical" evidence="6">
    <location>
        <begin position="385"/>
        <end position="404"/>
    </location>
</feature>
<keyword evidence="3 6" id="KW-0812">Transmembrane</keyword>
<proteinExistence type="predicted"/>
<dbReference type="PANTHER" id="PTHR43243:SF4">
    <property type="entry name" value="CATIONIC AMINO ACID TRANSPORTER 4"/>
    <property type="match status" value="1"/>
</dbReference>
<reference evidence="7 8" key="1">
    <citation type="submission" date="2016-01" db="EMBL/GenBank/DDBJ databases">
        <authorList>
            <person name="Peeters C."/>
        </authorList>
    </citation>
    <scope>NUCLEOTIDE SEQUENCE [LARGE SCALE GENOMIC DNA]</scope>
    <source>
        <strain evidence="7">LMG 29315</strain>
    </source>
</reference>
<dbReference type="EMBL" id="FCNV02000003">
    <property type="protein sequence ID" value="SAL28407.1"/>
    <property type="molecule type" value="Genomic_DNA"/>
</dbReference>
<feature type="transmembrane region" description="Helical" evidence="6">
    <location>
        <begin position="168"/>
        <end position="191"/>
    </location>
</feature>
<dbReference type="Pfam" id="PF13520">
    <property type="entry name" value="AA_permease_2"/>
    <property type="match status" value="1"/>
</dbReference>
<feature type="transmembrane region" description="Helical" evidence="6">
    <location>
        <begin position="289"/>
        <end position="313"/>
    </location>
</feature>
<name>A0A658QWE4_9BURK</name>
<comment type="subcellular location">
    <subcellularLocation>
        <location evidence="1">Membrane</location>
        <topology evidence="1">Multi-pass membrane protein</topology>
    </subcellularLocation>
</comment>
<evidence type="ECO:0000256" key="1">
    <source>
        <dbReference type="ARBA" id="ARBA00004141"/>
    </source>
</evidence>
<dbReference type="PIRSF" id="PIRSF006060">
    <property type="entry name" value="AA_transporter"/>
    <property type="match status" value="1"/>
</dbReference>
<dbReference type="PANTHER" id="PTHR43243">
    <property type="entry name" value="INNER MEMBRANE TRANSPORTER YGJI-RELATED"/>
    <property type="match status" value="1"/>
</dbReference>
<feature type="transmembrane region" description="Helical" evidence="6">
    <location>
        <begin position="333"/>
        <end position="356"/>
    </location>
</feature>
<evidence type="ECO:0000256" key="2">
    <source>
        <dbReference type="ARBA" id="ARBA00022448"/>
    </source>
</evidence>
<dbReference type="GO" id="GO:0016020">
    <property type="term" value="C:membrane"/>
    <property type="evidence" value="ECO:0007669"/>
    <property type="project" value="UniProtKB-SubCell"/>
</dbReference>
<keyword evidence="4 6" id="KW-1133">Transmembrane helix</keyword>
<evidence type="ECO:0000256" key="6">
    <source>
        <dbReference type="SAM" id="Phobius"/>
    </source>
</evidence>
<dbReference type="AlphaFoldDB" id="A0A658QWE4"/>
<dbReference type="GO" id="GO:0015171">
    <property type="term" value="F:amino acid transmembrane transporter activity"/>
    <property type="evidence" value="ECO:0007669"/>
    <property type="project" value="TreeGrafter"/>
</dbReference>
<evidence type="ECO:0000256" key="3">
    <source>
        <dbReference type="ARBA" id="ARBA00022692"/>
    </source>
</evidence>
<feature type="transmembrane region" description="Helical" evidence="6">
    <location>
        <begin position="69"/>
        <end position="89"/>
    </location>
</feature>
<feature type="transmembrane region" description="Helical" evidence="6">
    <location>
        <begin position="468"/>
        <end position="487"/>
    </location>
</feature>
<feature type="transmembrane region" description="Helical" evidence="6">
    <location>
        <begin position="444"/>
        <end position="462"/>
    </location>
</feature>
<evidence type="ECO:0000313" key="8">
    <source>
        <dbReference type="Proteomes" id="UP000198263"/>
    </source>
</evidence>
<organism evidence="7 8">
    <name type="scientific">Caballeronia concitans</name>
    <dbReference type="NCBI Taxonomy" id="1777133"/>
    <lineage>
        <taxon>Bacteria</taxon>
        <taxon>Pseudomonadati</taxon>
        <taxon>Pseudomonadota</taxon>
        <taxon>Betaproteobacteria</taxon>
        <taxon>Burkholderiales</taxon>
        <taxon>Burkholderiaceae</taxon>
        <taxon>Caballeronia</taxon>
    </lineage>
</organism>
<evidence type="ECO:0000256" key="4">
    <source>
        <dbReference type="ARBA" id="ARBA00022989"/>
    </source>
</evidence>
<dbReference type="InterPro" id="IPR002293">
    <property type="entry name" value="AA/rel_permease1"/>
</dbReference>
<feature type="transmembrane region" description="Helical" evidence="6">
    <location>
        <begin position="41"/>
        <end position="63"/>
    </location>
</feature>
<protein>
    <submittedName>
        <fullName evidence="7">Amino acid permease</fullName>
    </submittedName>
</protein>
<feature type="transmembrane region" description="Helical" evidence="6">
    <location>
        <begin position="248"/>
        <end position="268"/>
    </location>
</feature>
<comment type="caution">
    <text evidence="7">The sequence shown here is derived from an EMBL/GenBank/DDBJ whole genome shotgun (WGS) entry which is preliminary data.</text>
</comment>
<dbReference type="Gene3D" id="1.20.1740.10">
    <property type="entry name" value="Amino acid/polyamine transporter I"/>
    <property type="match status" value="1"/>
</dbReference>